<name>A0ABU1ZGU3_9BURK</name>
<evidence type="ECO:0000313" key="1">
    <source>
        <dbReference type="EMBL" id="MDR7304752.1"/>
    </source>
</evidence>
<dbReference type="InterPro" id="IPR005358">
    <property type="entry name" value="Puta_zinc/iron-chelating_dom"/>
</dbReference>
<accession>A0ABU1ZGU3</accession>
<keyword evidence="2" id="KW-1185">Reference proteome</keyword>
<dbReference type="Proteomes" id="UP001268089">
    <property type="component" value="Unassembled WGS sequence"/>
</dbReference>
<proteinExistence type="predicted"/>
<evidence type="ECO:0000313" key="2">
    <source>
        <dbReference type="Proteomes" id="UP001268089"/>
    </source>
</evidence>
<dbReference type="RefSeq" id="WP_310338157.1">
    <property type="nucleotide sequence ID" value="NZ_JAVDXO010000001.1"/>
</dbReference>
<sequence>MAESVCTSCGACCACFRVEFSVYEMDFAGGTVPTELADEVNGNTWRMQGTGTVPIRCAALTGTVGEQVGCHIYPLRPAPCHALVEGSDGCKRARAKLGLPALEAL</sequence>
<dbReference type="EMBL" id="JAVDXO010000001">
    <property type="protein sequence ID" value="MDR7304752.1"/>
    <property type="molecule type" value="Genomic_DNA"/>
</dbReference>
<protein>
    <submittedName>
        <fullName evidence="1">Fe-S-cluster containining protein</fullName>
    </submittedName>
</protein>
<gene>
    <name evidence="1" type="ORF">J2X15_000018</name>
</gene>
<dbReference type="Pfam" id="PF03692">
    <property type="entry name" value="CxxCxxCC"/>
    <property type="match status" value="1"/>
</dbReference>
<reference evidence="1 2" key="1">
    <citation type="submission" date="2023-07" db="EMBL/GenBank/DDBJ databases">
        <title>Sorghum-associated microbial communities from plants grown in Nebraska, USA.</title>
        <authorList>
            <person name="Schachtman D."/>
        </authorList>
    </citation>
    <scope>NUCLEOTIDE SEQUENCE [LARGE SCALE GENOMIC DNA]</scope>
    <source>
        <strain evidence="1 2">BE308</strain>
    </source>
</reference>
<comment type="caution">
    <text evidence="1">The sequence shown here is derived from an EMBL/GenBank/DDBJ whole genome shotgun (WGS) entry which is preliminary data.</text>
</comment>
<organism evidence="1 2">
    <name type="scientific">Rhodoferax saidenbachensis</name>
    <dbReference type="NCBI Taxonomy" id="1484693"/>
    <lineage>
        <taxon>Bacteria</taxon>
        <taxon>Pseudomonadati</taxon>
        <taxon>Pseudomonadota</taxon>
        <taxon>Betaproteobacteria</taxon>
        <taxon>Burkholderiales</taxon>
        <taxon>Comamonadaceae</taxon>
        <taxon>Rhodoferax</taxon>
    </lineage>
</organism>